<dbReference type="EMBL" id="JADEYR010000002">
    <property type="protein sequence ID" value="MBE9403406.1"/>
    <property type="molecule type" value="Genomic_DNA"/>
</dbReference>
<evidence type="ECO:0000256" key="1">
    <source>
        <dbReference type="ARBA" id="ARBA00021292"/>
    </source>
</evidence>
<dbReference type="CDD" id="cd03801">
    <property type="entry name" value="GT4_PimA-like"/>
    <property type="match status" value="1"/>
</dbReference>
<proteinExistence type="predicted"/>
<dbReference type="PANTHER" id="PTHR45947">
    <property type="entry name" value="SULFOQUINOVOSYL TRANSFERASE SQD2"/>
    <property type="match status" value="1"/>
</dbReference>
<accession>A0ABR9VZ02</accession>
<dbReference type="InterPro" id="IPR050194">
    <property type="entry name" value="Glycosyltransferase_grp1"/>
</dbReference>
<keyword evidence="3" id="KW-1185">Reference proteome</keyword>
<dbReference type="Gene3D" id="3.40.50.2000">
    <property type="entry name" value="Glycogen Phosphorylase B"/>
    <property type="match status" value="1"/>
</dbReference>
<dbReference type="PANTHER" id="PTHR45947:SF3">
    <property type="entry name" value="SULFOQUINOVOSYL TRANSFERASE SQD2"/>
    <property type="match status" value="1"/>
</dbReference>
<comment type="caution">
    <text evidence="2">The sequence shown here is derived from an EMBL/GenBank/DDBJ whole genome shotgun (WGS) entry which is preliminary data.</text>
</comment>
<gene>
    <name evidence="2" type="ORF">IOE58_04085</name>
</gene>
<evidence type="ECO:0000313" key="3">
    <source>
        <dbReference type="Proteomes" id="UP000644727"/>
    </source>
</evidence>
<evidence type="ECO:0000313" key="2">
    <source>
        <dbReference type="EMBL" id="MBE9403406.1"/>
    </source>
</evidence>
<organism evidence="2 3">
    <name type="scientific">Brachybacterium epidermidis</name>
    <dbReference type="NCBI Taxonomy" id="2781983"/>
    <lineage>
        <taxon>Bacteria</taxon>
        <taxon>Bacillati</taxon>
        <taxon>Actinomycetota</taxon>
        <taxon>Actinomycetes</taxon>
        <taxon>Micrococcales</taxon>
        <taxon>Dermabacteraceae</taxon>
        <taxon>Brachybacterium</taxon>
    </lineage>
</organism>
<dbReference type="Pfam" id="PF13692">
    <property type="entry name" value="Glyco_trans_1_4"/>
    <property type="match status" value="1"/>
</dbReference>
<protein>
    <recommendedName>
        <fullName evidence="1">D-inositol 3-phosphate glycosyltransferase</fullName>
    </recommendedName>
</protein>
<dbReference type="SUPFAM" id="SSF53756">
    <property type="entry name" value="UDP-Glycosyltransferase/glycogen phosphorylase"/>
    <property type="match status" value="1"/>
</dbReference>
<dbReference type="RefSeq" id="WP_193865139.1">
    <property type="nucleotide sequence ID" value="NZ_JADEYR010000002.1"/>
</dbReference>
<reference evidence="2 3" key="1">
    <citation type="submission" date="2020-10" db="EMBL/GenBank/DDBJ databases">
        <title>Draft genome and description of Brachybacterium epidermidis sp nov.</title>
        <authorList>
            <person name="Boxberger M."/>
            <person name="La Scola B."/>
        </authorList>
    </citation>
    <scope>NUCLEOTIDE SEQUENCE [LARGE SCALE GENOMIC DNA]</scope>
    <source>
        <strain evidence="2 3">Marseille-Q2903</strain>
    </source>
</reference>
<sequence length="353" mass="38615">MMEALRDEFERVDFVPTGTETALVDRVLARLYGLRDRTHLPAWSPSSARRRSRPLARALRTLPESAPIIGIAATPELLEVPSSRRIVQVTDSSFAALANTYPDLARVPALVRRRALRIEHEVAERTEAFVVASAWSRERLIDDLGVRPSLVRVAHLGPGVKPRPGEVRRPKHPDAPLRLLFVASDWGRKGGDLAVSAVDELRRRGHDVLLTVVGDAVPSLPEHVVRAGRLDREQMSSAYLTHDVLLEPSRASAGGVVVTDALHHGLPVLATATGGLTDLVVDGRSGWLIADDGTPEPFISAVEERVLIEDLESFSDDAARWAADNAEWSGWARSVRAAIEGIDESRDKGEMPQ</sequence>
<name>A0ABR9VZ02_9MICO</name>
<dbReference type="Proteomes" id="UP000644727">
    <property type="component" value="Unassembled WGS sequence"/>
</dbReference>